<feature type="binding site" description="axial binding residue" evidence="2">
    <location>
        <position position="460"/>
    </location>
    <ligand>
        <name>heme</name>
        <dbReference type="ChEBI" id="CHEBI:30413"/>
    </ligand>
    <ligandPart>
        <name>Fe</name>
        <dbReference type="ChEBI" id="CHEBI:18248"/>
    </ligandPart>
</feature>
<feature type="non-terminal residue" evidence="3">
    <location>
        <position position="1"/>
    </location>
</feature>
<dbReference type="SUPFAM" id="SSF48264">
    <property type="entry name" value="Cytochrome P450"/>
    <property type="match status" value="1"/>
</dbReference>
<dbReference type="PRINTS" id="PR00463">
    <property type="entry name" value="EP450I"/>
</dbReference>
<dbReference type="OrthoDB" id="1470350at2759"/>
<evidence type="ECO:0000256" key="1">
    <source>
        <dbReference type="ARBA" id="ARBA00010617"/>
    </source>
</evidence>
<dbReference type="GO" id="GO:0020037">
    <property type="term" value="F:heme binding"/>
    <property type="evidence" value="ECO:0007669"/>
    <property type="project" value="InterPro"/>
</dbReference>
<evidence type="ECO:0000256" key="2">
    <source>
        <dbReference type="PIRSR" id="PIRSR602401-1"/>
    </source>
</evidence>
<dbReference type="EMBL" id="KV442026">
    <property type="protein sequence ID" value="OAQ32172.1"/>
    <property type="molecule type" value="Genomic_DNA"/>
</dbReference>
<dbReference type="Proteomes" id="UP000078512">
    <property type="component" value="Unassembled WGS sequence"/>
</dbReference>
<dbReference type="GO" id="GO:0005506">
    <property type="term" value="F:iron ion binding"/>
    <property type="evidence" value="ECO:0007669"/>
    <property type="project" value="InterPro"/>
</dbReference>
<name>A0A197K3F7_9FUNG</name>
<dbReference type="PRINTS" id="PR00385">
    <property type="entry name" value="P450"/>
</dbReference>
<dbReference type="InterPro" id="IPR001128">
    <property type="entry name" value="Cyt_P450"/>
</dbReference>
<dbReference type="Gene3D" id="1.10.630.10">
    <property type="entry name" value="Cytochrome P450"/>
    <property type="match status" value="1"/>
</dbReference>
<dbReference type="GO" id="GO:0004497">
    <property type="term" value="F:monooxygenase activity"/>
    <property type="evidence" value="ECO:0007669"/>
    <property type="project" value="InterPro"/>
</dbReference>
<comment type="similarity">
    <text evidence="1">Belongs to the cytochrome P450 family.</text>
</comment>
<proteinExistence type="inferred from homology"/>
<sequence>LSSYVFYTTFLYPNYISPLRNIPGPPNISKHNKRNLPFLGLFFDVIRREAGVTFREWTEQYGGILCYKGLFNSQIIHLADPEAIHHVFNTHAYQYPKPDRVIRVMSSAIGAGLLLVEGDVHRVQRKMFTPAFSHKSIKQMVPSMAGPAECLVKMWEKRIDESETKSVEMNVFTDIASCTLDIIGLTGFGFDFEALAKPGNVVVKSIEEYFNQKVPAVVQLLRHFVPYYSKIPFRHNQVRLQCIRSVDEAARKIVCQKREKMATGKDDGKDLLSIMIRASESSGNDMLTDDDLRAQIKNFLAAGHDTSSVTVTWMLHVLSTRPEVQSKLRQEFLTHIGRPTDKTSSSSSALAYEALQALTYLNICIKELFRFIPPVPYTSRVASQDDNILGYDIPKGTEIQLCPATLHKLKSVWGEDAEEFKPERWMDPSSFSEEDQQSINFVTPDMMWAYMPFLTGPRSCIGSKLALIEIKVILYYLLIDLEYAPVPGFKVTKSARITMRPSPGMNLIIK</sequence>
<evidence type="ECO:0000313" key="3">
    <source>
        <dbReference type="EMBL" id="OAQ32172.1"/>
    </source>
</evidence>
<dbReference type="PANTHER" id="PTHR24291:SF175">
    <property type="entry name" value="CYTOCHROME P450"/>
    <property type="match status" value="1"/>
</dbReference>
<feature type="non-terminal residue" evidence="3">
    <location>
        <position position="510"/>
    </location>
</feature>
<keyword evidence="2" id="KW-0479">Metal-binding</keyword>
<dbReference type="AlphaFoldDB" id="A0A197K3F7"/>
<dbReference type="InterPro" id="IPR002401">
    <property type="entry name" value="Cyt_P450_E_grp-I"/>
</dbReference>
<keyword evidence="2" id="KW-0408">Iron</keyword>
<evidence type="ECO:0000313" key="4">
    <source>
        <dbReference type="Proteomes" id="UP000078512"/>
    </source>
</evidence>
<reference evidence="3 4" key="1">
    <citation type="submission" date="2016-05" db="EMBL/GenBank/DDBJ databases">
        <title>Genome sequencing reveals origins of a unique bacterial endosymbiosis in the earliest lineages of terrestrial Fungi.</title>
        <authorList>
            <consortium name="DOE Joint Genome Institute"/>
            <person name="Uehling J."/>
            <person name="Gryganskyi A."/>
            <person name="Hameed K."/>
            <person name="Tschaplinski T."/>
            <person name="Misztal P."/>
            <person name="Wu S."/>
            <person name="Desiro A."/>
            <person name="Vande Pol N."/>
            <person name="Du Z.-Y."/>
            <person name="Zienkiewicz A."/>
            <person name="Zienkiewicz K."/>
            <person name="Morin E."/>
            <person name="Tisserant E."/>
            <person name="Splivallo R."/>
            <person name="Hainaut M."/>
            <person name="Henrissat B."/>
            <person name="Ohm R."/>
            <person name="Kuo A."/>
            <person name="Yan J."/>
            <person name="Lipzen A."/>
            <person name="Nolan M."/>
            <person name="Labutti K."/>
            <person name="Barry K."/>
            <person name="Goldstein A."/>
            <person name="Labbe J."/>
            <person name="Schadt C."/>
            <person name="Tuskan G."/>
            <person name="Grigoriev I."/>
            <person name="Martin F."/>
            <person name="Vilgalys R."/>
            <person name="Bonito G."/>
        </authorList>
    </citation>
    <scope>NUCLEOTIDE SEQUENCE [LARGE SCALE GENOMIC DNA]</scope>
    <source>
        <strain evidence="3 4">AG-77</strain>
    </source>
</reference>
<keyword evidence="2" id="KW-0349">Heme</keyword>
<dbReference type="InterPro" id="IPR036396">
    <property type="entry name" value="Cyt_P450_sf"/>
</dbReference>
<protein>
    <submittedName>
        <fullName evidence="3">Cytochrome P450</fullName>
    </submittedName>
</protein>
<dbReference type="InterPro" id="IPR050196">
    <property type="entry name" value="Cytochrome_P450_Monoox"/>
</dbReference>
<keyword evidence="4" id="KW-1185">Reference proteome</keyword>
<dbReference type="GO" id="GO:0016705">
    <property type="term" value="F:oxidoreductase activity, acting on paired donors, with incorporation or reduction of molecular oxygen"/>
    <property type="evidence" value="ECO:0007669"/>
    <property type="project" value="InterPro"/>
</dbReference>
<dbReference type="PANTHER" id="PTHR24291">
    <property type="entry name" value="CYTOCHROME P450 FAMILY 4"/>
    <property type="match status" value="1"/>
</dbReference>
<comment type="cofactor">
    <cofactor evidence="2">
        <name>heme</name>
        <dbReference type="ChEBI" id="CHEBI:30413"/>
    </cofactor>
</comment>
<dbReference type="CDD" id="cd11069">
    <property type="entry name" value="CYP_FUM15-like"/>
    <property type="match status" value="1"/>
</dbReference>
<organism evidence="3 4">
    <name type="scientific">Linnemannia elongata AG-77</name>
    <dbReference type="NCBI Taxonomy" id="1314771"/>
    <lineage>
        <taxon>Eukaryota</taxon>
        <taxon>Fungi</taxon>
        <taxon>Fungi incertae sedis</taxon>
        <taxon>Mucoromycota</taxon>
        <taxon>Mortierellomycotina</taxon>
        <taxon>Mortierellomycetes</taxon>
        <taxon>Mortierellales</taxon>
        <taxon>Mortierellaceae</taxon>
        <taxon>Linnemannia</taxon>
    </lineage>
</organism>
<gene>
    <name evidence="3" type="ORF">K457DRAFT_1761225</name>
</gene>
<dbReference type="Pfam" id="PF00067">
    <property type="entry name" value="p450"/>
    <property type="match status" value="1"/>
</dbReference>
<dbReference type="STRING" id="1314771.A0A197K3F7"/>
<accession>A0A197K3F7</accession>